<evidence type="ECO:0000313" key="2">
    <source>
        <dbReference type="Proteomes" id="UP001151752"/>
    </source>
</evidence>
<proteinExistence type="predicted"/>
<evidence type="ECO:0000313" key="1">
    <source>
        <dbReference type="EMBL" id="KAJ6702218.1"/>
    </source>
</evidence>
<comment type="caution">
    <text evidence="1">The sequence shown here is derived from an EMBL/GenBank/DDBJ whole genome shotgun (WGS) entry which is preliminary data.</text>
</comment>
<dbReference type="Proteomes" id="UP001151752">
    <property type="component" value="Chromosome 1"/>
</dbReference>
<reference evidence="1" key="2">
    <citation type="journal article" date="2023" name="Int. J. Mol. Sci.">
        <title>De Novo Assembly and Annotation of 11 Diverse Shrub Willow (Salix) Genomes Reveals Novel Gene Organization in Sex-Linked Regions.</title>
        <authorList>
            <person name="Hyden B."/>
            <person name="Feng K."/>
            <person name="Yates T.B."/>
            <person name="Jawdy S."/>
            <person name="Cereghino C."/>
            <person name="Smart L.B."/>
            <person name="Muchero W."/>
        </authorList>
    </citation>
    <scope>NUCLEOTIDE SEQUENCE</scope>
    <source>
        <tissue evidence="1">Shoot tip</tissue>
    </source>
</reference>
<sequence length="70" mass="7517">MAAQQIKNLGIQEAKMLQLPTACQLQNASLSFCPMLLGLSPGSSDAAIFTKCFNISNSGCVNRIWNVTAR</sequence>
<dbReference type="EMBL" id="JAPFFM010000016">
    <property type="protein sequence ID" value="KAJ6702218.1"/>
    <property type="molecule type" value="Genomic_DNA"/>
</dbReference>
<accession>A0A9Q0Q917</accession>
<protein>
    <submittedName>
        <fullName evidence="1">BIFUNCTIONAL INHIBITOR/LIPID-TRANSFER PROTEIN/SEED STORAGE 2S ALBUMIN SUPERFAMILY PROTEIN-RELATED</fullName>
    </submittedName>
</protein>
<gene>
    <name evidence="1" type="ORF">OIU74_013381</name>
</gene>
<reference evidence="1" key="1">
    <citation type="submission" date="2022-11" db="EMBL/GenBank/DDBJ databases">
        <authorList>
            <person name="Hyden B.L."/>
            <person name="Feng K."/>
            <person name="Yates T."/>
            <person name="Jawdy S."/>
            <person name="Smart L.B."/>
            <person name="Muchero W."/>
        </authorList>
    </citation>
    <scope>NUCLEOTIDE SEQUENCE</scope>
    <source>
        <tissue evidence="1">Shoot tip</tissue>
    </source>
</reference>
<organism evidence="1 2">
    <name type="scientific">Salix koriyanagi</name>
    <dbReference type="NCBI Taxonomy" id="2511006"/>
    <lineage>
        <taxon>Eukaryota</taxon>
        <taxon>Viridiplantae</taxon>
        <taxon>Streptophyta</taxon>
        <taxon>Embryophyta</taxon>
        <taxon>Tracheophyta</taxon>
        <taxon>Spermatophyta</taxon>
        <taxon>Magnoliopsida</taxon>
        <taxon>eudicotyledons</taxon>
        <taxon>Gunneridae</taxon>
        <taxon>Pentapetalae</taxon>
        <taxon>rosids</taxon>
        <taxon>fabids</taxon>
        <taxon>Malpighiales</taxon>
        <taxon>Salicaceae</taxon>
        <taxon>Saliceae</taxon>
        <taxon>Salix</taxon>
    </lineage>
</organism>
<dbReference type="AlphaFoldDB" id="A0A9Q0Q917"/>
<keyword evidence="2" id="KW-1185">Reference proteome</keyword>
<name>A0A9Q0Q917_9ROSI</name>